<keyword evidence="4" id="KW-0067">ATP-binding</keyword>
<dbReference type="EMBL" id="HBGN01000652">
    <property type="protein sequence ID" value="CAD9314002.1"/>
    <property type="molecule type" value="Transcribed_RNA"/>
</dbReference>
<feature type="region of interest" description="Disordered" evidence="6">
    <location>
        <begin position="267"/>
        <end position="349"/>
    </location>
</feature>
<dbReference type="PROSITE" id="PS51195">
    <property type="entry name" value="Q_MOTIF"/>
    <property type="match status" value="1"/>
</dbReference>
<feature type="compositionally biased region" description="Pro residues" evidence="6">
    <location>
        <begin position="46"/>
        <end position="87"/>
    </location>
</feature>
<evidence type="ECO:0000256" key="4">
    <source>
        <dbReference type="ARBA" id="ARBA00022840"/>
    </source>
</evidence>
<accession>A0A6U3NJM9</accession>
<evidence type="ECO:0000256" key="6">
    <source>
        <dbReference type="SAM" id="MobiDB-lite"/>
    </source>
</evidence>
<evidence type="ECO:0000256" key="5">
    <source>
        <dbReference type="PROSITE-ProRule" id="PRU00552"/>
    </source>
</evidence>
<dbReference type="GO" id="GO:0005524">
    <property type="term" value="F:ATP binding"/>
    <property type="evidence" value="ECO:0007669"/>
    <property type="project" value="UniProtKB-KW"/>
</dbReference>
<feature type="domain" description="Helicase ATP-binding" evidence="7">
    <location>
        <begin position="511"/>
        <end position="599"/>
    </location>
</feature>
<keyword evidence="3" id="KW-0347">Helicase</keyword>
<evidence type="ECO:0000256" key="3">
    <source>
        <dbReference type="ARBA" id="ARBA00022806"/>
    </source>
</evidence>
<reference evidence="9" key="1">
    <citation type="submission" date="2021-01" db="EMBL/GenBank/DDBJ databases">
        <authorList>
            <person name="Corre E."/>
            <person name="Pelletier E."/>
            <person name="Niang G."/>
            <person name="Scheremetjew M."/>
            <person name="Finn R."/>
            <person name="Kale V."/>
            <person name="Holt S."/>
            <person name="Cochrane G."/>
            <person name="Meng A."/>
            <person name="Brown T."/>
            <person name="Cohen L."/>
        </authorList>
    </citation>
    <scope>NUCLEOTIDE SEQUENCE</scope>
    <source>
        <strain evidence="9">Pop2</strain>
    </source>
</reference>
<dbReference type="PANTHER" id="PTHR47958">
    <property type="entry name" value="ATP-DEPENDENT RNA HELICASE DBP3"/>
    <property type="match status" value="1"/>
</dbReference>
<dbReference type="Pfam" id="PF00270">
    <property type="entry name" value="DEAD"/>
    <property type="match status" value="1"/>
</dbReference>
<proteinExistence type="predicted"/>
<keyword evidence="1" id="KW-0547">Nucleotide-binding</keyword>
<protein>
    <recommendedName>
        <fullName evidence="10">Helicase ATP-binding domain-containing protein</fullName>
    </recommendedName>
</protein>
<feature type="compositionally biased region" description="Acidic residues" evidence="6">
    <location>
        <begin position="302"/>
        <end position="319"/>
    </location>
</feature>
<evidence type="ECO:0008006" key="10">
    <source>
        <dbReference type="Google" id="ProtNLM"/>
    </source>
</evidence>
<organism evidence="9">
    <name type="scientific">Ditylum brightwellii</name>
    <dbReference type="NCBI Taxonomy" id="49249"/>
    <lineage>
        <taxon>Eukaryota</taxon>
        <taxon>Sar</taxon>
        <taxon>Stramenopiles</taxon>
        <taxon>Ochrophyta</taxon>
        <taxon>Bacillariophyta</taxon>
        <taxon>Mediophyceae</taxon>
        <taxon>Lithodesmiophycidae</taxon>
        <taxon>Lithodesmiales</taxon>
        <taxon>Lithodesmiaceae</taxon>
        <taxon>Ditylum</taxon>
    </lineage>
</organism>
<sequence length="599" mass="65780">MTASTAALDPAAAAAERKRKRLEAWRRRQQQQQPSEATPASASTTSPPPPFPPPPPQLPPPLPPPPSSMPPPLPPPQLPPVLPPAAPLPTRMEKTKVKLAIGLSAGIKNKRKKKKKSEKPEDVEETKKRKLNAFEDEEEEEDTPTTKRRILSLEETDTTTKEVKKKRNRWDKSPSTTTATIIETPPTMPVSTEAMAHDALDQFMTKLEAGAMGSVAIQQQQQQANELHIDVSGSMMRLPKASTTPVTTPVVVSGGVITAEELKKLTSLSKKKKKREESTASTEALFTASDWESDAPNRLESETEPETEDSETETDDEEEEKARRAFVEALKQSSVQKEEEEEEDVGRGIQLASDIKSEKQRREIHLQNLHSQVNEAKRLLSQTTQIGRLYNDTEGGIMEEAERHLGVLTAAPDALEVLAELNKKKELKAVDHSVIDYIPVRKNLYIVPRAHVSFTPEDIGIKRAALSIQVRGRGAPAPVTTFAECGLSERILSILTKQKITNPFPVQAQCLPCIMAGRDVIGIAKTGSGKTLAYLLPMLRHIGDQPDLGVGESGPIGLVLAPARELAAQIHSVCKVFVKQLGMKMDRTDSLKIVYGNIQ</sequence>
<evidence type="ECO:0000256" key="1">
    <source>
        <dbReference type="ARBA" id="ARBA00022741"/>
    </source>
</evidence>
<dbReference type="AlphaFoldDB" id="A0A6U3NJM9"/>
<gene>
    <name evidence="9" type="ORF">DBRI1063_LOCUS408</name>
</gene>
<feature type="compositionally biased region" description="Basic residues" evidence="6">
    <location>
        <begin position="108"/>
        <end position="117"/>
    </location>
</feature>
<feature type="compositionally biased region" description="Low complexity" evidence="6">
    <location>
        <begin position="1"/>
        <end position="14"/>
    </location>
</feature>
<evidence type="ECO:0000313" key="9">
    <source>
        <dbReference type="EMBL" id="CAD9314002.1"/>
    </source>
</evidence>
<dbReference type="GO" id="GO:0003724">
    <property type="term" value="F:RNA helicase activity"/>
    <property type="evidence" value="ECO:0007669"/>
    <property type="project" value="InterPro"/>
</dbReference>
<evidence type="ECO:0000259" key="8">
    <source>
        <dbReference type="PROSITE" id="PS51195"/>
    </source>
</evidence>
<keyword evidence="2" id="KW-0378">Hydrolase</keyword>
<dbReference type="InterPro" id="IPR014014">
    <property type="entry name" value="RNA_helicase_DEAD_Q_motif"/>
</dbReference>
<dbReference type="PROSITE" id="PS51192">
    <property type="entry name" value="HELICASE_ATP_BIND_1"/>
    <property type="match status" value="1"/>
</dbReference>
<name>A0A6U3NJM9_9STRA</name>
<feature type="compositionally biased region" description="Low complexity" evidence="6">
    <location>
        <begin position="30"/>
        <end position="45"/>
    </location>
</feature>
<dbReference type="InterPro" id="IPR011545">
    <property type="entry name" value="DEAD/DEAH_box_helicase_dom"/>
</dbReference>
<feature type="compositionally biased region" description="Low complexity" evidence="6">
    <location>
        <begin position="173"/>
        <end position="183"/>
    </location>
</feature>
<dbReference type="InterPro" id="IPR014001">
    <property type="entry name" value="Helicase_ATP-bd"/>
</dbReference>
<dbReference type="GO" id="GO:0016787">
    <property type="term" value="F:hydrolase activity"/>
    <property type="evidence" value="ECO:0007669"/>
    <property type="project" value="UniProtKB-KW"/>
</dbReference>
<feature type="short sequence motif" description="Q motif" evidence="5">
    <location>
        <begin position="480"/>
        <end position="508"/>
    </location>
</feature>
<dbReference type="GO" id="GO:0003676">
    <property type="term" value="F:nucleic acid binding"/>
    <property type="evidence" value="ECO:0007669"/>
    <property type="project" value="InterPro"/>
</dbReference>
<dbReference type="Gene3D" id="3.40.50.300">
    <property type="entry name" value="P-loop containing nucleotide triphosphate hydrolases"/>
    <property type="match status" value="1"/>
</dbReference>
<feature type="domain" description="DEAD-box RNA helicase Q" evidence="8">
    <location>
        <begin position="480"/>
        <end position="508"/>
    </location>
</feature>
<feature type="compositionally biased region" description="Acidic residues" evidence="6">
    <location>
        <begin position="134"/>
        <end position="143"/>
    </location>
</feature>
<dbReference type="SUPFAM" id="SSF52540">
    <property type="entry name" value="P-loop containing nucleoside triphosphate hydrolases"/>
    <property type="match status" value="1"/>
</dbReference>
<evidence type="ECO:0000256" key="2">
    <source>
        <dbReference type="ARBA" id="ARBA00022801"/>
    </source>
</evidence>
<feature type="region of interest" description="Disordered" evidence="6">
    <location>
        <begin position="1"/>
        <end position="183"/>
    </location>
</feature>
<evidence type="ECO:0000259" key="7">
    <source>
        <dbReference type="PROSITE" id="PS51192"/>
    </source>
</evidence>
<dbReference type="InterPro" id="IPR027417">
    <property type="entry name" value="P-loop_NTPase"/>
</dbReference>